<sequence>MASNTLFDPSSVLSSQSRPVPYEAKRRFRTLDDGAVSMLYARRTAPHSATHSQPLQHRRVPKPSKKRSCNASARCRGRLSKNVLALDAPSERSATIDPHLDVTPVPAEEVYAPVVAWAAGFVWQQLLLPQSPWVDLPCPRVELHR</sequence>
<evidence type="ECO:0000256" key="1">
    <source>
        <dbReference type="SAM" id="MobiDB-lite"/>
    </source>
</evidence>
<evidence type="ECO:0000313" key="3">
    <source>
        <dbReference type="Proteomes" id="UP000639643"/>
    </source>
</evidence>
<evidence type="ECO:0000313" key="2">
    <source>
        <dbReference type="EMBL" id="KAF6816006.1"/>
    </source>
</evidence>
<organism evidence="2 3">
    <name type="scientific">Colletotrichum musicola</name>
    <dbReference type="NCBI Taxonomy" id="2175873"/>
    <lineage>
        <taxon>Eukaryota</taxon>
        <taxon>Fungi</taxon>
        <taxon>Dikarya</taxon>
        <taxon>Ascomycota</taxon>
        <taxon>Pezizomycotina</taxon>
        <taxon>Sordariomycetes</taxon>
        <taxon>Hypocreomycetidae</taxon>
        <taxon>Glomerellales</taxon>
        <taxon>Glomerellaceae</taxon>
        <taxon>Colletotrichum</taxon>
        <taxon>Colletotrichum orchidearum species complex</taxon>
    </lineage>
</organism>
<feature type="compositionally biased region" description="Basic residues" evidence="1">
    <location>
        <begin position="56"/>
        <end position="68"/>
    </location>
</feature>
<protein>
    <submittedName>
        <fullName evidence="2">Uncharacterized protein</fullName>
    </submittedName>
</protein>
<comment type="caution">
    <text evidence="2">The sequence shown here is derived from an EMBL/GenBank/DDBJ whole genome shotgun (WGS) entry which is preliminary data.</text>
</comment>
<gene>
    <name evidence="2" type="ORF">CMUS01_12346</name>
</gene>
<keyword evidence="3" id="KW-1185">Reference proteome</keyword>
<dbReference type="Proteomes" id="UP000639643">
    <property type="component" value="Unassembled WGS sequence"/>
</dbReference>
<feature type="region of interest" description="Disordered" evidence="1">
    <location>
        <begin position="42"/>
        <end position="72"/>
    </location>
</feature>
<dbReference type="AlphaFoldDB" id="A0A8H6JNL6"/>
<reference evidence="2" key="1">
    <citation type="journal article" date="2020" name="Phytopathology">
        <title>Genome Sequence Resources of Colletotrichum truncatum, C. plurivorum, C. musicola, and C. sojae: Four Species Pathogenic to Soybean (Glycine max).</title>
        <authorList>
            <person name="Rogerio F."/>
            <person name="Boufleur T.R."/>
            <person name="Ciampi-Guillardi M."/>
            <person name="Sukno S.A."/>
            <person name="Thon M.R."/>
            <person name="Massola Junior N.S."/>
            <person name="Baroncelli R."/>
        </authorList>
    </citation>
    <scope>NUCLEOTIDE SEQUENCE</scope>
    <source>
        <strain evidence="2">LFN0074</strain>
    </source>
</reference>
<dbReference type="EMBL" id="WIGM01000686">
    <property type="protein sequence ID" value="KAF6816006.1"/>
    <property type="molecule type" value="Genomic_DNA"/>
</dbReference>
<proteinExistence type="predicted"/>
<feature type="compositionally biased region" description="Polar residues" evidence="1">
    <location>
        <begin position="1"/>
        <end position="18"/>
    </location>
</feature>
<name>A0A8H6JNL6_9PEZI</name>
<feature type="region of interest" description="Disordered" evidence="1">
    <location>
        <begin position="1"/>
        <end position="25"/>
    </location>
</feature>
<accession>A0A8H6JNL6</accession>